<keyword evidence="1" id="KW-0732">Signal</keyword>
<sequence length="110" mass="11227">MQTFTIAAAIAFLATSVYGAPASSKAEARQFQALITFNGADPNAYFTQSVPTDGSTFSIYNPLSVTSITSAGGATCTFYGIDGSQTVVVGAQTVPVGPPQTQVSGSCRAF</sequence>
<keyword evidence="3" id="KW-1185">Reference proteome</keyword>
<evidence type="ECO:0000313" key="2">
    <source>
        <dbReference type="EMBL" id="KAL2044814.1"/>
    </source>
</evidence>
<gene>
    <name evidence="2" type="ORF">N7G274_002589</name>
</gene>
<evidence type="ECO:0000313" key="3">
    <source>
        <dbReference type="Proteomes" id="UP001590950"/>
    </source>
</evidence>
<name>A0ABR4AH21_9LECA</name>
<proteinExistence type="predicted"/>
<dbReference type="Proteomes" id="UP001590950">
    <property type="component" value="Unassembled WGS sequence"/>
</dbReference>
<feature type="chain" id="PRO_5047090393" evidence="1">
    <location>
        <begin position="20"/>
        <end position="110"/>
    </location>
</feature>
<accession>A0ABR4AH21</accession>
<dbReference type="EMBL" id="JBEFKJ010000008">
    <property type="protein sequence ID" value="KAL2044814.1"/>
    <property type="molecule type" value="Genomic_DNA"/>
</dbReference>
<evidence type="ECO:0000256" key="1">
    <source>
        <dbReference type="SAM" id="SignalP"/>
    </source>
</evidence>
<reference evidence="2 3" key="1">
    <citation type="submission" date="2024-09" db="EMBL/GenBank/DDBJ databases">
        <title>Rethinking Asexuality: The Enigmatic Case of Functional Sexual Genes in Lepraria (Stereocaulaceae).</title>
        <authorList>
            <person name="Doellman M."/>
            <person name="Sun Y."/>
            <person name="Barcenas-Pena A."/>
            <person name="Lumbsch H.T."/>
            <person name="Grewe F."/>
        </authorList>
    </citation>
    <scope>NUCLEOTIDE SEQUENCE [LARGE SCALE GENOMIC DNA]</scope>
    <source>
        <strain evidence="2 3">Mercado 3170</strain>
    </source>
</reference>
<comment type="caution">
    <text evidence="2">The sequence shown here is derived from an EMBL/GenBank/DDBJ whole genome shotgun (WGS) entry which is preliminary data.</text>
</comment>
<protein>
    <submittedName>
        <fullName evidence="2">Uncharacterized protein</fullName>
    </submittedName>
</protein>
<feature type="signal peptide" evidence="1">
    <location>
        <begin position="1"/>
        <end position="19"/>
    </location>
</feature>
<organism evidence="2 3">
    <name type="scientific">Stereocaulon virgatum</name>
    <dbReference type="NCBI Taxonomy" id="373712"/>
    <lineage>
        <taxon>Eukaryota</taxon>
        <taxon>Fungi</taxon>
        <taxon>Dikarya</taxon>
        <taxon>Ascomycota</taxon>
        <taxon>Pezizomycotina</taxon>
        <taxon>Lecanoromycetes</taxon>
        <taxon>OSLEUM clade</taxon>
        <taxon>Lecanoromycetidae</taxon>
        <taxon>Lecanorales</taxon>
        <taxon>Lecanorineae</taxon>
        <taxon>Stereocaulaceae</taxon>
        <taxon>Stereocaulon</taxon>
    </lineage>
</organism>